<name>A0AAU7PCG8_9XANT</name>
<dbReference type="AlphaFoldDB" id="A0AAU7PCG8"/>
<feature type="transmembrane region" description="Helical" evidence="1">
    <location>
        <begin position="50"/>
        <end position="73"/>
    </location>
</feature>
<keyword evidence="1" id="KW-0472">Membrane</keyword>
<protein>
    <submittedName>
        <fullName evidence="2">Uncharacterized protein</fullName>
    </submittedName>
</protein>
<keyword evidence="1" id="KW-0812">Transmembrane</keyword>
<reference evidence="2" key="1">
    <citation type="submission" date="2024-02" db="EMBL/GenBank/DDBJ databases">
        <title>Complete genome sequence of Xanthomonas sp. 10-10.</title>
        <authorList>
            <person name="Biessy A."/>
            <person name="Ciotola M."/>
            <person name="Cadieux M."/>
            <person name="Soufiane B."/>
            <person name="Laforest M."/>
            <person name="Filion M."/>
        </authorList>
    </citation>
    <scope>NUCLEOTIDE SEQUENCE</scope>
    <source>
        <strain evidence="2">10-10</strain>
    </source>
</reference>
<accession>A0AAU7PCG8</accession>
<sequence length="124" mass="13679">MKPPGRRHRIYRFVLWFVGAFAVLVVFFLPVGRASTLGAIATGGASRFWFFGKGGVVVGAALAYLALAVVVIFRRHVRGAGQRRPQLILASHPTVPAQTELERQYGNGRIRMSVEPRHNGVGRR</sequence>
<gene>
    <name evidence="2" type="ORF">VZ068_08335</name>
</gene>
<dbReference type="RefSeq" id="WP_349657389.1">
    <property type="nucleotide sequence ID" value="NZ_CP144460.1"/>
</dbReference>
<dbReference type="EMBL" id="CP144460">
    <property type="protein sequence ID" value="XBS39500.1"/>
    <property type="molecule type" value="Genomic_DNA"/>
</dbReference>
<evidence type="ECO:0000256" key="1">
    <source>
        <dbReference type="SAM" id="Phobius"/>
    </source>
</evidence>
<organism evidence="2">
    <name type="scientific">Xanthomonas sp. 10-10</name>
    <dbReference type="NCBI Taxonomy" id="3115848"/>
    <lineage>
        <taxon>Bacteria</taxon>
        <taxon>Pseudomonadati</taxon>
        <taxon>Pseudomonadota</taxon>
        <taxon>Gammaproteobacteria</taxon>
        <taxon>Lysobacterales</taxon>
        <taxon>Lysobacteraceae</taxon>
        <taxon>Xanthomonas</taxon>
    </lineage>
</organism>
<keyword evidence="1" id="KW-1133">Transmembrane helix</keyword>
<proteinExistence type="predicted"/>
<evidence type="ECO:0000313" key="2">
    <source>
        <dbReference type="EMBL" id="XBS39500.1"/>
    </source>
</evidence>